<evidence type="ECO:0000313" key="1">
    <source>
        <dbReference type="EMBL" id="AGR46404.1"/>
    </source>
</evidence>
<evidence type="ECO:0000313" key="2">
    <source>
        <dbReference type="Proteomes" id="UP000225231"/>
    </source>
</evidence>
<name>A0A0U1UNT0_9CAUD</name>
<organism evidence="1 2">
    <name type="scientific">Pseudomonas phage LKA5</name>
    <dbReference type="NCBI Taxonomy" id="1327940"/>
    <lineage>
        <taxon>Viruses</taxon>
        <taxon>Duplodnaviria</taxon>
        <taxon>Heunggongvirae</taxon>
        <taxon>Uroviricota</taxon>
        <taxon>Caudoviricetes</taxon>
        <taxon>Hollowayvirus</taxon>
        <taxon>Hollowayvirus LKA5</taxon>
    </lineage>
</organism>
<sequence>MATTSLVPLAGINNVAEDAALQRGGESPRLYVRDAVNIDLSPAGKAQLRASVRQVTDQPFRQLWQSPLHGDAFGALGDQWGKVDPHSWTFEPLAQIGEGDLSHEVLNNRVCVAGTAGIFTYDGAQAERLTLDTPAPPLLVAGAGSLSQGTYGAAVAWLRGPQESAPSLIAFADVTDAGALEVTFPLCLDASVTGARLYLTRANGGELLLAGDYPLGAATVILPTLPELGRPAQFRHLSPMPTGKHLAYWRGRLLIARANVLRFSEALAYHLHDERYGFVQMPQRITFVQPVDGGIWVGQVDHVAFLDGADPASLSVSRRASRAPVPGSAVLVPAEVVGTNASPDGSPVAVWLAENGYVMGTSSGAIAEVHAGVLAGITGRAGTSVVFDRRLLTAVS</sequence>
<reference evidence="1 2" key="1">
    <citation type="submission" date="2013-04" db="EMBL/GenBank/DDBJ databases">
        <title>Complete genome sequence of F116-like bacteriophages.</title>
        <authorList>
            <person name="Lammens E.A."/>
            <person name="Lavigne R."/>
        </authorList>
    </citation>
    <scope>NUCLEOTIDE SEQUENCE [LARGE SCALE GENOMIC DNA]</scope>
    <source>
        <strain evidence="1">LKA5</strain>
    </source>
</reference>
<keyword evidence="2" id="KW-1185">Reference proteome</keyword>
<dbReference type="Proteomes" id="UP000225231">
    <property type="component" value="Segment"/>
</dbReference>
<protein>
    <submittedName>
        <fullName evidence="1">Structural protein</fullName>
    </submittedName>
</protein>
<accession>A0A0U1UNT0</accession>
<dbReference type="EMBL" id="KC900378">
    <property type="protein sequence ID" value="AGR46404.1"/>
    <property type="molecule type" value="Genomic_DNA"/>
</dbReference>
<proteinExistence type="predicted"/>
<gene>
    <name evidence="1" type="ORF">LKA5_052</name>
</gene>